<sequence>RGERDSIPKTAQRVYTWNDVENKLFSPKENKESFDSEKAIKDVIEKMVKNDSFPWNTTWRTPGLNPYHPYYT</sequence>
<reference evidence="1 2" key="1">
    <citation type="submission" date="2017-10" db="EMBL/GenBank/DDBJ databases">
        <title>Characterization of the Virulence Potential of Salmonella enterica Isolates Carrying Incompatibility Group FIB Plasmids using Caco-2 Intestinal Epithelial Cells.</title>
        <authorList>
            <person name="Sanad Y."/>
            <person name="Khajanchi B."/>
            <person name="Deck J."/>
            <person name="Cox J."/>
            <person name="Thaker R."/>
            <person name="Han J."/>
            <person name="Nayak R."/>
            <person name="Foley S."/>
        </authorList>
    </citation>
    <scope>NUCLEOTIDE SEQUENCE [LARGE SCALE GENOMIC DNA]</scope>
    <source>
        <strain evidence="1 2">SE853</strain>
    </source>
</reference>
<dbReference type="Proteomes" id="UP000221568">
    <property type="component" value="Unassembled WGS sequence"/>
</dbReference>
<evidence type="ECO:0000313" key="2">
    <source>
        <dbReference type="Proteomes" id="UP000221568"/>
    </source>
</evidence>
<comment type="caution">
    <text evidence="1">The sequence shown here is derived from an EMBL/GenBank/DDBJ whole genome shotgun (WGS) entry which is preliminary data.</text>
</comment>
<feature type="non-terminal residue" evidence="1">
    <location>
        <position position="72"/>
    </location>
</feature>
<organism evidence="1 2">
    <name type="scientific">Salmonella dublin</name>
    <dbReference type="NCBI Taxonomy" id="98360"/>
    <lineage>
        <taxon>Bacteria</taxon>
        <taxon>Pseudomonadati</taxon>
        <taxon>Pseudomonadota</taxon>
        <taxon>Gammaproteobacteria</taxon>
        <taxon>Enterobacterales</taxon>
        <taxon>Enterobacteriaceae</taxon>
        <taxon>Salmonella</taxon>
    </lineage>
</organism>
<name>A0A7Z1KKT7_SALDU</name>
<protein>
    <submittedName>
        <fullName evidence="1">Uncharacterized protein</fullName>
    </submittedName>
</protein>
<proteinExistence type="predicted"/>
<feature type="non-terminal residue" evidence="1">
    <location>
        <position position="1"/>
    </location>
</feature>
<accession>A0A7Z1KKT7</accession>
<gene>
    <name evidence="1" type="ORF">CR088_29575</name>
</gene>
<dbReference type="EMBL" id="PDOM01000551">
    <property type="protein sequence ID" value="PHP45028.1"/>
    <property type="molecule type" value="Genomic_DNA"/>
</dbReference>
<evidence type="ECO:0000313" key="1">
    <source>
        <dbReference type="EMBL" id="PHP45028.1"/>
    </source>
</evidence>
<dbReference type="AlphaFoldDB" id="A0A7Z1KKT7"/>